<reference evidence="1 2" key="1">
    <citation type="submission" date="2016-10" db="EMBL/GenBank/DDBJ databases">
        <authorList>
            <person name="de Groot N.N."/>
        </authorList>
    </citation>
    <scope>NUCLEOTIDE SEQUENCE [LARGE SCALE GENOMIC DNA]</scope>
    <source>
        <strain evidence="1 2">DSM 19033</strain>
    </source>
</reference>
<dbReference type="AlphaFoldDB" id="A0A1H4CQX4"/>
<keyword evidence="2" id="KW-1185">Reference proteome</keyword>
<accession>A0A1H4CQX4</accession>
<dbReference type="EMBL" id="FNRA01000004">
    <property type="protein sequence ID" value="SEA62784.1"/>
    <property type="molecule type" value="Genomic_DNA"/>
</dbReference>
<name>A0A1H4CQX4_9SPHI</name>
<gene>
    <name evidence="1" type="ORF">SAMN05443550_104148</name>
</gene>
<evidence type="ECO:0000313" key="1">
    <source>
        <dbReference type="EMBL" id="SEA62784.1"/>
    </source>
</evidence>
<protein>
    <submittedName>
        <fullName evidence="1">Uncharacterized protein</fullName>
    </submittedName>
</protein>
<evidence type="ECO:0000313" key="2">
    <source>
        <dbReference type="Proteomes" id="UP000198850"/>
    </source>
</evidence>
<dbReference type="RefSeq" id="WP_090556287.1">
    <property type="nucleotide sequence ID" value="NZ_FNRA01000004.1"/>
</dbReference>
<dbReference type="Proteomes" id="UP000198850">
    <property type="component" value="Unassembled WGS sequence"/>
</dbReference>
<proteinExistence type="predicted"/>
<sequence>MGLIKDIYLPGFYNKFADTVQEVIPAFDNKEWKDRIKHTTWVFHESLNADFPAAVKLIEKIIKQLRADHLGEDSHLN</sequence>
<dbReference type="OrthoDB" id="9797162at2"/>
<organism evidence="1 2">
    <name type="scientific">Pedobacter hartonius</name>
    <dbReference type="NCBI Taxonomy" id="425514"/>
    <lineage>
        <taxon>Bacteria</taxon>
        <taxon>Pseudomonadati</taxon>
        <taxon>Bacteroidota</taxon>
        <taxon>Sphingobacteriia</taxon>
        <taxon>Sphingobacteriales</taxon>
        <taxon>Sphingobacteriaceae</taxon>
        <taxon>Pedobacter</taxon>
    </lineage>
</organism>